<dbReference type="PANTHER" id="PTHR30146:SF153">
    <property type="entry name" value="LACTOSE OPERON REPRESSOR"/>
    <property type="match status" value="1"/>
</dbReference>
<dbReference type="InterPro" id="IPR046335">
    <property type="entry name" value="LacI/GalR-like_sensor"/>
</dbReference>
<keyword evidence="6" id="KW-1185">Reference proteome</keyword>
<evidence type="ECO:0000256" key="3">
    <source>
        <dbReference type="ARBA" id="ARBA00023163"/>
    </source>
</evidence>
<dbReference type="CDD" id="cd01392">
    <property type="entry name" value="HTH_LacI"/>
    <property type="match status" value="1"/>
</dbReference>
<dbReference type="Pfam" id="PF13377">
    <property type="entry name" value="Peripla_BP_3"/>
    <property type="match status" value="1"/>
</dbReference>
<evidence type="ECO:0000256" key="1">
    <source>
        <dbReference type="ARBA" id="ARBA00023015"/>
    </source>
</evidence>
<sequence length="338" mass="36979">MSNAQPKIKVGEIARLAGVSASTVSKVINGRAGVSQATRETVERLLAERGYAKPLVSTKLSPTIELVVEYIEHNGTMELIRYASHWAQQAGLAITVTQTEHGEASESCFRGIIERNPQGVILQQMGGLTTHAKQLLRARDIPVVVIDPIDAVDDDVMSVAIDNWTAGYQAARHLLGLRHTRIGVIRGPMGLQTALARFNGFTSALLQAGVDLPASYVRDGDYFPAERSYEAARELIDLDERPTAIFCCNDLSAVNTYRAARQSGLQLPDELSIMGFDDIFPAEYLKPSLTSVHQPFDRIAQCAVHMIVDARDGTPCEQHVIFPTHVVARESTVPPREP</sequence>
<dbReference type="InterPro" id="IPR000843">
    <property type="entry name" value="HTH_LacI"/>
</dbReference>
<evidence type="ECO:0000256" key="2">
    <source>
        <dbReference type="ARBA" id="ARBA00023125"/>
    </source>
</evidence>
<dbReference type="Gene3D" id="1.10.260.40">
    <property type="entry name" value="lambda repressor-like DNA-binding domains"/>
    <property type="match status" value="1"/>
</dbReference>
<dbReference type="AlphaFoldDB" id="A0A2N5IYM7"/>
<protein>
    <submittedName>
        <fullName evidence="5">LacI family transcriptional regulator</fullName>
    </submittedName>
</protein>
<dbReference type="PANTHER" id="PTHR30146">
    <property type="entry name" value="LACI-RELATED TRANSCRIPTIONAL REPRESSOR"/>
    <property type="match status" value="1"/>
</dbReference>
<dbReference type="Gene3D" id="3.40.50.2300">
    <property type="match status" value="2"/>
</dbReference>
<dbReference type="GO" id="GO:0000976">
    <property type="term" value="F:transcription cis-regulatory region binding"/>
    <property type="evidence" value="ECO:0007669"/>
    <property type="project" value="TreeGrafter"/>
</dbReference>
<dbReference type="Pfam" id="PF00356">
    <property type="entry name" value="LacI"/>
    <property type="match status" value="1"/>
</dbReference>
<organism evidence="5 6">
    <name type="scientific">Bifidobacterium anseris</name>
    <dbReference type="NCBI Taxonomy" id="2020963"/>
    <lineage>
        <taxon>Bacteria</taxon>
        <taxon>Bacillati</taxon>
        <taxon>Actinomycetota</taxon>
        <taxon>Actinomycetes</taxon>
        <taxon>Bifidobacteriales</taxon>
        <taxon>Bifidobacteriaceae</taxon>
        <taxon>Bifidobacterium</taxon>
    </lineage>
</organism>
<dbReference type="EMBL" id="NMYC01000005">
    <property type="protein sequence ID" value="PLS27046.1"/>
    <property type="molecule type" value="Genomic_DNA"/>
</dbReference>
<dbReference type="Proteomes" id="UP000234935">
    <property type="component" value="Unassembled WGS sequence"/>
</dbReference>
<dbReference type="SUPFAM" id="SSF47413">
    <property type="entry name" value="lambda repressor-like DNA-binding domains"/>
    <property type="match status" value="1"/>
</dbReference>
<dbReference type="OrthoDB" id="3227375at2"/>
<dbReference type="SMART" id="SM00354">
    <property type="entry name" value="HTH_LACI"/>
    <property type="match status" value="1"/>
</dbReference>
<name>A0A2N5IYM7_9BIFI</name>
<accession>A0A2N5IYM7</accession>
<keyword evidence="3" id="KW-0804">Transcription</keyword>
<dbReference type="SUPFAM" id="SSF53822">
    <property type="entry name" value="Periplasmic binding protein-like I"/>
    <property type="match status" value="1"/>
</dbReference>
<comment type="caution">
    <text evidence="5">The sequence shown here is derived from an EMBL/GenBank/DDBJ whole genome shotgun (WGS) entry which is preliminary data.</text>
</comment>
<gene>
    <name evidence="5" type="ORF">CGZ88_1531</name>
</gene>
<keyword evidence="1" id="KW-0805">Transcription regulation</keyword>
<proteinExistence type="predicted"/>
<dbReference type="InterPro" id="IPR010982">
    <property type="entry name" value="Lambda_DNA-bd_dom_sf"/>
</dbReference>
<dbReference type="InterPro" id="IPR028082">
    <property type="entry name" value="Peripla_BP_I"/>
</dbReference>
<reference evidence="5 6" key="1">
    <citation type="submission" date="2017-07" db="EMBL/GenBank/DDBJ databases">
        <title>Bifidobacterium novel species.</title>
        <authorList>
            <person name="Lugli G.A."/>
            <person name="Milani C."/>
            <person name="Duranti S."/>
            <person name="Mangifesta M."/>
        </authorList>
    </citation>
    <scope>NUCLEOTIDE SEQUENCE [LARGE SCALE GENOMIC DNA]</scope>
    <source>
        <strain evidence="6">Goo31D</strain>
    </source>
</reference>
<keyword evidence="2" id="KW-0238">DNA-binding</keyword>
<dbReference type="RefSeq" id="WP_101671530.1">
    <property type="nucleotide sequence ID" value="NZ_NMYC01000005.1"/>
</dbReference>
<evidence type="ECO:0000259" key="4">
    <source>
        <dbReference type="PROSITE" id="PS50932"/>
    </source>
</evidence>
<dbReference type="GO" id="GO:0003700">
    <property type="term" value="F:DNA-binding transcription factor activity"/>
    <property type="evidence" value="ECO:0007669"/>
    <property type="project" value="TreeGrafter"/>
</dbReference>
<dbReference type="PROSITE" id="PS50932">
    <property type="entry name" value="HTH_LACI_2"/>
    <property type="match status" value="1"/>
</dbReference>
<evidence type="ECO:0000313" key="5">
    <source>
        <dbReference type="EMBL" id="PLS27046.1"/>
    </source>
</evidence>
<feature type="domain" description="HTH lacI-type" evidence="4">
    <location>
        <begin position="12"/>
        <end position="62"/>
    </location>
</feature>
<evidence type="ECO:0000313" key="6">
    <source>
        <dbReference type="Proteomes" id="UP000234935"/>
    </source>
</evidence>
<dbReference type="PROSITE" id="PS00356">
    <property type="entry name" value="HTH_LACI_1"/>
    <property type="match status" value="1"/>
</dbReference>